<dbReference type="InterPro" id="IPR036864">
    <property type="entry name" value="Zn2-C6_fun-type_DNA-bd_sf"/>
</dbReference>
<evidence type="ECO:0000256" key="1">
    <source>
        <dbReference type="SAM" id="MobiDB-lite"/>
    </source>
</evidence>
<feature type="compositionally biased region" description="Acidic residues" evidence="1">
    <location>
        <begin position="787"/>
        <end position="798"/>
    </location>
</feature>
<feature type="compositionally biased region" description="Polar residues" evidence="1">
    <location>
        <begin position="437"/>
        <end position="454"/>
    </location>
</feature>
<dbReference type="GeneID" id="28964220"/>
<feature type="compositionally biased region" description="Polar residues" evidence="1">
    <location>
        <begin position="39"/>
        <end position="58"/>
    </location>
</feature>
<feature type="compositionally biased region" description="Polar residues" evidence="1">
    <location>
        <begin position="599"/>
        <end position="611"/>
    </location>
</feature>
<dbReference type="OrthoDB" id="39175at2759"/>
<gene>
    <name evidence="3" type="ORF">I303_00521</name>
    <name evidence="4" type="ORF">I303_100521</name>
</gene>
<feature type="region of interest" description="Disordered" evidence="1">
    <location>
        <begin position="850"/>
        <end position="890"/>
    </location>
</feature>
<dbReference type="Pfam" id="PF00172">
    <property type="entry name" value="Zn_clus"/>
    <property type="match status" value="1"/>
</dbReference>
<evidence type="ECO:0000313" key="4">
    <source>
        <dbReference type="EMBL" id="WWC57986.1"/>
    </source>
</evidence>
<feature type="region of interest" description="Disordered" evidence="1">
    <location>
        <begin position="568"/>
        <end position="611"/>
    </location>
</feature>
<dbReference type="GO" id="GO:0008270">
    <property type="term" value="F:zinc ion binding"/>
    <property type="evidence" value="ECO:0007669"/>
    <property type="project" value="InterPro"/>
</dbReference>
<reference evidence="4" key="3">
    <citation type="submission" date="2024-02" db="EMBL/GenBank/DDBJ databases">
        <title>Comparative genomics of Cryptococcus and Kwoniella reveals pathogenesis evolution and contrasting modes of karyotype evolution via chromosome fusion or intercentromeric recombination.</title>
        <authorList>
            <person name="Coelho M.A."/>
            <person name="David-Palma M."/>
            <person name="Shea T."/>
            <person name="Bowers K."/>
            <person name="McGinley-Smith S."/>
            <person name="Mohammad A.W."/>
            <person name="Gnirke A."/>
            <person name="Yurkov A.M."/>
            <person name="Nowrousian M."/>
            <person name="Sun S."/>
            <person name="Cuomo C.A."/>
            <person name="Heitman J."/>
        </authorList>
    </citation>
    <scope>NUCLEOTIDE SEQUENCE</scope>
    <source>
        <strain evidence="4">CBS 10117</strain>
    </source>
</reference>
<dbReference type="SUPFAM" id="SSF57701">
    <property type="entry name" value="Zn2/Cys6 DNA-binding domain"/>
    <property type="match status" value="1"/>
</dbReference>
<dbReference type="AlphaFoldDB" id="A0A1A6AF77"/>
<reference evidence="3" key="1">
    <citation type="submission" date="2013-07" db="EMBL/GenBank/DDBJ databases">
        <title>The Genome Sequence of Cryptococcus dejecticola CBS10117.</title>
        <authorList>
            <consortium name="The Broad Institute Genome Sequencing Platform"/>
            <person name="Cuomo C."/>
            <person name="Litvintseva A."/>
            <person name="Chen Y."/>
            <person name="Heitman J."/>
            <person name="Sun S."/>
            <person name="Springer D."/>
            <person name="Dromer F."/>
            <person name="Young S.K."/>
            <person name="Zeng Q."/>
            <person name="Gargeya S."/>
            <person name="Fitzgerald M."/>
            <person name="Abouelleil A."/>
            <person name="Alvarado L."/>
            <person name="Berlin A.M."/>
            <person name="Chapman S.B."/>
            <person name="Dewar J."/>
            <person name="Goldberg J."/>
            <person name="Griggs A."/>
            <person name="Gujja S."/>
            <person name="Hansen M."/>
            <person name="Howarth C."/>
            <person name="Imamovic A."/>
            <person name="Larimer J."/>
            <person name="McCowan C."/>
            <person name="Murphy C."/>
            <person name="Pearson M."/>
            <person name="Priest M."/>
            <person name="Roberts A."/>
            <person name="Saif S."/>
            <person name="Shea T."/>
            <person name="Sykes S."/>
            <person name="Wortman J."/>
            <person name="Nusbaum C."/>
            <person name="Birren B."/>
        </authorList>
    </citation>
    <scope>NUCLEOTIDE SEQUENCE [LARGE SCALE GENOMIC DNA]</scope>
    <source>
        <strain evidence="3">CBS 10117</strain>
    </source>
</reference>
<name>A0A1A6AF77_9TREE</name>
<dbReference type="Gene3D" id="4.10.240.10">
    <property type="entry name" value="Zn(2)-C6 fungal-type DNA-binding domain"/>
    <property type="match status" value="1"/>
</dbReference>
<evidence type="ECO:0000313" key="5">
    <source>
        <dbReference type="Proteomes" id="UP000078595"/>
    </source>
</evidence>
<dbReference type="RefSeq" id="XP_018266546.1">
    <property type="nucleotide sequence ID" value="XM_018403892.1"/>
</dbReference>
<reference evidence="4" key="2">
    <citation type="submission" date="2013-07" db="EMBL/GenBank/DDBJ databases">
        <authorList>
            <consortium name="The Broad Institute Genome Sequencing Platform"/>
            <person name="Cuomo C."/>
            <person name="Litvintseva A."/>
            <person name="Chen Y."/>
            <person name="Heitman J."/>
            <person name="Sun S."/>
            <person name="Springer D."/>
            <person name="Dromer F."/>
            <person name="Young S.K."/>
            <person name="Zeng Q."/>
            <person name="Gargeya S."/>
            <person name="Fitzgerald M."/>
            <person name="Abouelleil A."/>
            <person name="Alvarado L."/>
            <person name="Berlin A.M."/>
            <person name="Chapman S.B."/>
            <person name="Dewar J."/>
            <person name="Goldberg J."/>
            <person name="Griggs A."/>
            <person name="Gujja S."/>
            <person name="Hansen M."/>
            <person name="Howarth C."/>
            <person name="Imamovic A."/>
            <person name="Larimer J."/>
            <person name="McCowan C."/>
            <person name="Murphy C."/>
            <person name="Pearson M."/>
            <person name="Priest M."/>
            <person name="Roberts A."/>
            <person name="Saif S."/>
            <person name="Shea T."/>
            <person name="Sykes S."/>
            <person name="Wortman J."/>
            <person name="Nusbaum C."/>
            <person name="Birren B."/>
        </authorList>
    </citation>
    <scope>NUCLEOTIDE SEQUENCE</scope>
    <source>
        <strain evidence="4">CBS 10117</strain>
    </source>
</reference>
<feature type="compositionally biased region" description="Low complexity" evidence="1">
    <location>
        <begin position="474"/>
        <end position="492"/>
    </location>
</feature>
<dbReference type="SMART" id="SM00066">
    <property type="entry name" value="GAL4"/>
    <property type="match status" value="1"/>
</dbReference>
<dbReference type="CDD" id="cd00067">
    <property type="entry name" value="GAL4"/>
    <property type="match status" value="1"/>
</dbReference>
<dbReference type="PROSITE" id="PS00463">
    <property type="entry name" value="ZN2_CY6_FUNGAL_1"/>
    <property type="match status" value="1"/>
</dbReference>
<feature type="compositionally biased region" description="Basic and acidic residues" evidence="1">
    <location>
        <begin position="850"/>
        <end position="859"/>
    </location>
</feature>
<feature type="compositionally biased region" description="Basic and acidic residues" evidence="1">
    <location>
        <begin position="639"/>
        <end position="651"/>
    </location>
</feature>
<dbReference type="EMBL" id="KI894027">
    <property type="protein sequence ID" value="OBR88704.1"/>
    <property type="molecule type" value="Genomic_DNA"/>
</dbReference>
<dbReference type="InterPro" id="IPR001138">
    <property type="entry name" value="Zn2Cys6_DnaBD"/>
</dbReference>
<dbReference type="EMBL" id="CP144530">
    <property type="protein sequence ID" value="WWC57986.1"/>
    <property type="molecule type" value="Genomic_DNA"/>
</dbReference>
<sequence>MSFNVYPPIGGPASGSSALPMSNTPSSSSNPRESYSYPTSSQNATQMSSASYSNPQGQAWTTSTPASASSSTPSSSYIASSQNAWMNWSANLPVNSTSDPPLATKHNTTTSAASSSTYDANRIISYGFPYMDIPPSAGPSTSNAVGTTYLDQKDKDFESKFLSAAFAAPAINLGTGDRFSQLLEAKMSMMSGMSNAQNTNSEYGSMTAPIPTAQPQQYDYRLQEFPIQAQDTNPVNPYPTSAPMSSANPNMHNANPLPISPTIAKSFQHVLNPPDPHFNSTFITPNRFTAMNMPPPPPPQVVPDQSTSLRPADDTSIASPYVTSTYGNMSRPVDDIASFSAIQTPWLQGMGGFGGPPPPPPQREMPSLSPVTSSNTRINTPYTQYTQQGGSRLLPEYAHRSQPVFDPLAIEKHLSDWSQTQIQPDLVAPLPDPVQYYNRQRSPTSSQGDGSTYIQSSAQSQGQARSNFLPIEYPHPQAQSSSAPPSINPSSPVTHLAPLPASAPTSVRSSKSPINPSAPAPQRQIITGWSSNAAVTPKAAPNESSSRIKANAVAAEENLPPVLKIRVKKSNSIDKGSTASYPAPGLVKKTPNPPKAVSGNLTSAPKGTKFSFSTSINKADLALKSKRKKDNTAQELDEEKEHAPSKPKHNESGVSRKKRKTASKDKEAEPQKTAEPPLASSNEDKAAFRTAPSTKTETQCLKTPIDKTVIACNNCRAKKLKCNGEKPKCFHCHRRGEDTCVYEAILRRRGPGKHNKEKPPKEAKEGKKRKSTASTQENEDHSSNEHDSEDDGDQDDNEEGNKSIRKASSDNGQTQPVYESFGLGGGGEMGRIDSRRLNEDELQNMTYILKKDKDQDNSFKDNSTPKTILQSGTEKGNGNPRQGVLGMGFGHNLNTQNLNLLGSGSRFELSTARD</sequence>
<dbReference type="STRING" id="1296121.A0A1A6AF77"/>
<evidence type="ECO:0000313" key="3">
    <source>
        <dbReference type="EMBL" id="OBR88704.1"/>
    </source>
</evidence>
<feature type="domain" description="Zn(2)-C6 fungal-type" evidence="2">
    <location>
        <begin position="711"/>
        <end position="742"/>
    </location>
</feature>
<feature type="region of interest" description="Disordered" evidence="1">
    <location>
        <begin position="1"/>
        <end position="73"/>
    </location>
</feature>
<feature type="compositionally biased region" description="Low complexity" evidence="1">
    <location>
        <begin position="455"/>
        <end position="466"/>
    </location>
</feature>
<feature type="region of interest" description="Disordered" evidence="1">
    <location>
        <begin position="428"/>
        <end position="522"/>
    </location>
</feature>
<dbReference type="GO" id="GO:0000981">
    <property type="term" value="F:DNA-binding transcription factor activity, RNA polymerase II-specific"/>
    <property type="evidence" value="ECO:0007669"/>
    <property type="project" value="InterPro"/>
</dbReference>
<feature type="compositionally biased region" description="Polar residues" evidence="1">
    <location>
        <begin position="860"/>
        <end position="880"/>
    </location>
</feature>
<feature type="compositionally biased region" description="Low complexity" evidence="1">
    <location>
        <begin position="16"/>
        <end position="38"/>
    </location>
</feature>
<accession>A0A1A6AF77</accession>
<feature type="compositionally biased region" description="Polar residues" evidence="1">
    <location>
        <begin position="503"/>
        <end position="515"/>
    </location>
</feature>
<dbReference type="Proteomes" id="UP000078595">
    <property type="component" value="Chromosome 1"/>
</dbReference>
<protein>
    <recommendedName>
        <fullName evidence="2">Zn(2)-C6 fungal-type domain-containing protein</fullName>
    </recommendedName>
</protein>
<organism evidence="3">
    <name type="scientific">Kwoniella dejecticola CBS 10117</name>
    <dbReference type="NCBI Taxonomy" id="1296121"/>
    <lineage>
        <taxon>Eukaryota</taxon>
        <taxon>Fungi</taxon>
        <taxon>Dikarya</taxon>
        <taxon>Basidiomycota</taxon>
        <taxon>Agaricomycotina</taxon>
        <taxon>Tremellomycetes</taxon>
        <taxon>Tremellales</taxon>
        <taxon>Cryptococcaceae</taxon>
        <taxon>Kwoniella</taxon>
    </lineage>
</organism>
<feature type="region of interest" description="Disordered" evidence="1">
    <location>
        <begin position="623"/>
        <end position="700"/>
    </location>
</feature>
<proteinExistence type="predicted"/>
<dbReference type="PROSITE" id="PS50048">
    <property type="entry name" value="ZN2_CY6_FUNGAL_2"/>
    <property type="match status" value="1"/>
</dbReference>
<keyword evidence="5" id="KW-1185">Reference proteome</keyword>
<feature type="region of interest" description="Disordered" evidence="1">
    <location>
        <begin position="296"/>
        <end position="320"/>
    </location>
</feature>
<feature type="compositionally biased region" description="Basic and acidic residues" evidence="1">
    <location>
        <begin position="662"/>
        <end position="672"/>
    </location>
</feature>
<dbReference type="KEGG" id="kdj:28964220"/>
<feature type="compositionally biased region" description="Polar residues" evidence="1">
    <location>
        <begin position="369"/>
        <end position="378"/>
    </location>
</feature>
<dbReference type="VEuPathDB" id="FungiDB:I303_00521"/>
<feature type="region of interest" description="Disordered" evidence="1">
    <location>
        <begin position="353"/>
        <end position="378"/>
    </location>
</feature>
<feature type="compositionally biased region" description="Low complexity" evidence="1">
    <location>
        <begin position="59"/>
        <end position="73"/>
    </location>
</feature>
<feature type="compositionally biased region" description="Polar residues" evidence="1">
    <location>
        <begin position="691"/>
        <end position="700"/>
    </location>
</feature>
<feature type="region of interest" description="Disordered" evidence="1">
    <location>
        <begin position="750"/>
        <end position="832"/>
    </location>
</feature>
<evidence type="ECO:0000259" key="2">
    <source>
        <dbReference type="PROSITE" id="PS50048"/>
    </source>
</evidence>